<keyword evidence="2" id="KW-0813">Transport</keyword>
<reference evidence="10 11" key="1">
    <citation type="submission" date="2023-08" db="EMBL/GenBank/DDBJ databases">
        <title>A Necator americanus chromosomal reference genome.</title>
        <authorList>
            <person name="Ilik V."/>
            <person name="Petrzelkova K.J."/>
            <person name="Pardy F."/>
            <person name="Fuh T."/>
            <person name="Niatou-Singa F.S."/>
            <person name="Gouil Q."/>
            <person name="Baker L."/>
            <person name="Ritchie M.E."/>
            <person name="Jex A.R."/>
            <person name="Gazzola D."/>
            <person name="Li H."/>
            <person name="Toshio Fujiwara R."/>
            <person name="Zhan B."/>
            <person name="Aroian R.V."/>
            <person name="Pafco B."/>
            <person name="Schwarz E.M."/>
        </authorList>
    </citation>
    <scope>NUCLEOTIDE SEQUENCE [LARGE SCALE GENOMIC DNA]</scope>
    <source>
        <strain evidence="10 11">Aroian</strain>
        <tissue evidence="10">Whole animal</tissue>
    </source>
</reference>
<evidence type="ECO:0000256" key="1">
    <source>
        <dbReference type="ARBA" id="ARBA00004141"/>
    </source>
</evidence>
<dbReference type="InterPro" id="IPR020846">
    <property type="entry name" value="MFS_dom"/>
</dbReference>
<evidence type="ECO:0000256" key="7">
    <source>
        <dbReference type="SAM" id="MobiDB-lite"/>
    </source>
</evidence>
<feature type="region of interest" description="Disordered" evidence="7">
    <location>
        <begin position="507"/>
        <end position="528"/>
    </location>
</feature>
<gene>
    <name evidence="10" type="primary">Necator_chrV.g20493</name>
    <name evidence="10" type="ORF">RB195_015700</name>
</gene>
<dbReference type="PANTHER" id="PTHR23505">
    <property type="entry name" value="SPINSTER"/>
    <property type="match status" value="1"/>
</dbReference>
<accession>A0ABR1E5R9</accession>
<feature type="compositionally biased region" description="Polar residues" evidence="7">
    <location>
        <begin position="16"/>
        <end position="32"/>
    </location>
</feature>
<dbReference type="PROSITE" id="PS50850">
    <property type="entry name" value="MFS"/>
    <property type="match status" value="1"/>
</dbReference>
<proteinExistence type="inferred from homology"/>
<evidence type="ECO:0000256" key="4">
    <source>
        <dbReference type="ARBA" id="ARBA00022989"/>
    </source>
</evidence>
<feature type="transmembrane region" description="Helical" evidence="8">
    <location>
        <begin position="413"/>
        <end position="433"/>
    </location>
</feature>
<feature type="transmembrane region" description="Helical" evidence="8">
    <location>
        <begin position="256"/>
        <end position="277"/>
    </location>
</feature>
<feature type="transmembrane region" description="Helical" evidence="8">
    <location>
        <begin position="349"/>
        <end position="369"/>
    </location>
</feature>
<feature type="compositionally biased region" description="Basic and acidic residues" evidence="7">
    <location>
        <begin position="519"/>
        <end position="528"/>
    </location>
</feature>
<feature type="transmembrane region" description="Helical" evidence="8">
    <location>
        <begin position="80"/>
        <end position="100"/>
    </location>
</feature>
<dbReference type="Gene3D" id="1.20.1250.20">
    <property type="entry name" value="MFS general substrate transporter like domains"/>
    <property type="match status" value="1"/>
</dbReference>
<keyword evidence="4 8" id="KW-1133">Transmembrane helix</keyword>
<keyword evidence="3 8" id="KW-0812">Transmembrane</keyword>
<feature type="transmembrane region" description="Helical" evidence="8">
    <location>
        <begin position="107"/>
        <end position="126"/>
    </location>
</feature>
<feature type="transmembrane region" description="Helical" evidence="8">
    <location>
        <begin position="132"/>
        <end position="151"/>
    </location>
</feature>
<feature type="transmembrane region" description="Helical" evidence="8">
    <location>
        <begin position="39"/>
        <end position="60"/>
    </location>
</feature>
<dbReference type="InterPro" id="IPR036259">
    <property type="entry name" value="MFS_trans_sf"/>
</dbReference>
<evidence type="ECO:0000256" key="5">
    <source>
        <dbReference type="ARBA" id="ARBA00023136"/>
    </source>
</evidence>
<feature type="transmembrane region" description="Helical" evidence="8">
    <location>
        <begin position="171"/>
        <end position="193"/>
    </location>
</feature>
<evidence type="ECO:0000256" key="2">
    <source>
        <dbReference type="ARBA" id="ARBA00022448"/>
    </source>
</evidence>
<evidence type="ECO:0000313" key="10">
    <source>
        <dbReference type="EMBL" id="KAK6758042.1"/>
    </source>
</evidence>
<comment type="similarity">
    <text evidence="6">Belongs to the major facilitator superfamily. Spinster (TC 2.A.1.49) family.</text>
</comment>
<protein>
    <recommendedName>
        <fullName evidence="9">Major facilitator superfamily (MFS) profile domain-containing protein</fullName>
    </recommendedName>
</protein>
<dbReference type="CDD" id="cd17328">
    <property type="entry name" value="MFS_spinster_like"/>
    <property type="match status" value="1"/>
</dbReference>
<sequence>MNDKKVSNIDNGYINDDNSLPDKTSSDGESQSEFKNPRIIVSVCILFSINLLNYMDRYTIAGVLTNIQDFYNINDAQGGLLQTVFMAFFMVCSPVSGFLGDRYNRKWIMVVGIAIWVATVFASTFIPADKFWLFLLLRGIVGVGEASYAVISPSIIADMFTGQNRSRMLMVFYFAIPCGSGLGFIVGSNVAALTGHWTWGVRVTAIFGIICLVMIIAFIQEPERGAAERKKGEIANAVVTTRYWEDIKSLVTNPTYVFSTAGYTAIVFVVGTLTWWAPTAIEHNEAYRKGLNSTNLLNPDAKAQINLVFGVITCVGGIAGVGLGSTLSMFLRTGYGPFKYVQTIRSDPIICGIGALIGVPTLYASFHLIPKSLPGAWALMFVTITATCFNWATNVDMLMAVVIPSRRNAANSWQILISHLFGDASGPYIIGLISDAIRGDDSSPYAHFHSLIISFYLPNALLIVSTLLFFVAAYTFVRDNRKFKEYMGVLKPAPVILSVQDEVALPTPGQDNRAFSPSEGDHSETSRI</sequence>
<dbReference type="InterPro" id="IPR011701">
    <property type="entry name" value="MFS"/>
</dbReference>
<name>A0ABR1E5R9_NECAM</name>
<dbReference type="EMBL" id="JAVFWL010000005">
    <property type="protein sequence ID" value="KAK6758042.1"/>
    <property type="molecule type" value="Genomic_DNA"/>
</dbReference>
<dbReference type="Pfam" id="PF07690">
    <property type="entry name" value="MFS_1"/>
    <property type="match status" value="1"/>
</dbReference>
<organism evidence="10 11">
    <name type="scientific">Necator americanus</name>
    <name type="common">Human hookworm</name>
    <dbReference type="NCBI Taxonomy" id="51031"/>
    <lineage>
        <taxon>Eukaryota</taxon>
        <taxon>Metazoa</taxon>
        <taxon>Ecdysozoa</taxon>
        <taxon>Nematoda</taxon>
        <taxon>Chromadorea</taxon>
        <taxon>Rhabditida</taxon>
        <taxon>Rhabditina</taxon>
        <taxon>Rhabditomorpha</taxon>
        <taxon>Strongyloidea</taxon>
        <taxon>Ancylostomatidae</taxon>
        <taxon>Bunostominae</taxon>
        <taxon>Necator</taxon>
    </lineage>
</organism>
<keyword evidence="5 8" id="KW-0472">Membrane</keyword>
<feature type="transmembrane region" description="Helical" evidence="8">
    <location>
        <begin position="375"/>
        <end position="392"/>
    </location>
</feature>
<feature type="transmembrane region" description="Helical" evidence="8">
    <location>
        <begin position="305"/>
        <end position="328"/>
    </location>
</feature>
<evidence type="ECO:0000313" key="11">
    <source>
        <dbReference type="Proteomes" id="UP001303046"/>
    </source>
</evidence>
<comment type="subcellular location">
    <subcellularLocation>
        <location evidence="1">Membrane</location>
        <topology evidence="1">Multi-pass membrane protein</topology>
    </subcellularLocation>
</comment>
<evidence type="ECO:0000256" key="8">
    <source>
        <dbReference type="SAM" id="Phobius"/>
    </source>
</evidence>
<dbReference type="SUPFAM" id="SSF103473">
    <property type="entry name" value="MFS general substrate transporter"/>
    <property type="match status" value="1"/>
</dbReference>
<feature type="domain" description="Major facilitator superfamily (MFS) profile" evidence="9">
    <location>
        <begin position="42"/>
        <end position="477"/>
    </location>
</feature>
<evidence type="ECO:0000259" key="9">
    <source>
        <dbReference type="PROSITE" id="PS50850"/>
    </source>
</evidence>
<evidence type="ECO:0000256" key="3">
    <source>
        <dbReference type="ARBA" id="ARBA00022692"/>
    </source>
</evidence>
<dbReference type="InterPro" id="IPR044770">
    <property type="entry name" value="MFS_spinster-like"/>
</dbReference>
<comment type="caution">
    <text evidence="10">The sequence shown here is derived from an EMBL/GenBank/DDBJ whole genome shotgun (WGS) entry which is preliminary data.</text>
</comment>
<keyword evidence="11" id="KW-1185">Reference proteome</keyword>
<feature type="transmembrane region" description="Helical" evidence="8">
    <location>
        <begin position="199"/>
        <end position="219"/>
    </location>
</feature>
<feature type="transmembrane region" description="Helical" evidence="8">
    <location>
        <begin position="453"/>
        <end position="477"/>
    </location>
</feature>
<dbReference type="PANTHER" id="PTHR23505:SF88">
    <property type="entry name" value="MAJOR FACILITATOR SUPERFAMILY (MFS) PROFILE DOMAIN-CONTAINING PROTEIN"/>
    <property type="match status" value="1"/>
</dbReference>
<feature type="region of interest" description="Disordered" evidence="7">
    <location>
        <begin position="1"/>
        <end position="32"/>
    </location>
</feature>
<dbReference type="Proteomes" id="UP001303046">
    <property type="component" value="Unassembled WGS sequence"/>
</dbReference>
<evidence type="ECO:0000256" key="6">
    <source>
        <dbReference type="ARBA" id="ARBA00024338"/>
    </source>
</evidence>